<evidence type="ECO:0000256" key="1">
    <source>
        <dbReference type="SAM" id="MobiDB-lite"/>
    </source>
</evidence>
<evidence type="ECO:0000259" key="2">
    <source>
        <dbReference type="SMART" id="SM01016"/>
    </source>
</evidence>
<evidence type="ECO:0000313" key="3">
    <source>
        <dbReference type="EMBL" id="MEB4589398.1"/>
    </source>
</evidence>
<dbReference type="PANTHER" id="PTHR11956">
    <property type="entry name" value="ARGINYL-TRNA SYNTHETASE"/>
    <property type="match status" value="1"/>
</dbReference>
<dbReference type="Gene3D" id="3.30.1360.70">
    <property type="entry name" value="Arginyl tRNA synthetase N-terminal domain"/>
    <property type="match status" value="1"/>
</dbReference>
<dbReference type="InterPro" id="IPR005148">
    <property type="entry name" value="Arg-tRNA-synth_N"/>
</dbReference>
<dbReference type="SMART" id="SM01016">
    <property type="entry name" value="Arg_tRNA_synt_N"/>
    <property type="match status" value="1"/>
</dbReference>
<accession>A0ABU6CTH2</accession>
<evidence type="ECO:0000313" key="4">
    <source>
        <dbReference type="Proteomes" id="UP001308005"/>
    </source>
</evidence>
<dbReference type="Pfam" id="PF03485">
    <property type="entry name" value="Arg_tRNA_synt_N"/>
    <property type="match status" value="1"/>
</dbReference>
<dbReference type="EMBL" id="JAYMYJ010000004">
    <property type="protein sequence ID" value="MEB4589398.1"/>
    <property type="molecule type" value="Genomic_DNA"/>
</dbReference>
<keyword evidence="4" id="KW-1185">Reference proteome</keyword>
<protein>
    <recommendedName>
        <fullName evidence="2">Arginyl tRNA synthetase N-terminal domain-containing protein</fullName>
    </recommendedName>
</protein>
<feature type="domain" description="Arginyl tRNA synthetase N-terminal" evidence="2">
    <location>
        <begin position="5"/>
        <end position="87"/>
    </location>
</feature>
<dbReference type="PANTHER" id="PTHR11956:SF5">
    <property type="entry name" value="ARGININE--TRNA LIGASE, CYTOPLASMIC"/>
    <property type="match status" value="1"/>
</dbReference>
<comment type="caution">
    <text evidence="3">The sequence shown here is derived from an EMBL/GenBank/DDBJ whole genome shotgun (WGS) entry which is preliminary data.</text>
</comment>
<gene>
    <name evidence="3" type="ORF">VSS37_00245</name>
</gene>
<reference evidence="4" key="1">
    <citation type="submission" date="2023-07" db="EMBL/GenBank/DDBJ databases">
        <title>The carbon used by Thiothrix.</title>
        <authorList>
            <person name="Chen L."/>
        </authorList>
    </citation>
    <scope>NUCLEOTIDE SEQUENCE [LARGE SCALE GENOMIC DNA]</scope>
</reference>
<dbReference type="SUPFAM" id="SSF55190">
    <property type="entry name" value="Arginyl-tRNA synthetase (ArgRS), N-terminal 'additional' domain"/>
    <property type="match status" value="1"/>
</dbReference>
<dbReference type="Proteomes" id="UP001308005">
    <property type="component" value="Unassembled WGS sequence"/>
</dbReference>
<dbReference type="InterPro" id="IPR036695">
    <property type="entry name" value="Arg-tRNA-synth_N_sf"/>
</dbReference>
<sequence>MNIRQLLDDRITAALHALGAPAAVSAIVKPSARPEFGDYQANGVMAAAKQLKTNPRELAAKLLEALDLSDLAEKVEIAGPGFINIHLQDAWLAEMLGRNPSPALPLSGEGARSDADSFSSPDKGRLGGVSSFTIVV</sequence>
<feature type="region of interest" description="Disordered" evidence="1">
    <location>
        <begin position="103"/>
        <end position="122"/>
    </location>
</feature>
<organism evidence="3 4">
    <name type="scientific">Candidatus Thiothrix phosphatis</name>
    <dbReference type="NCBI Taxonomy" id="3112415"/>
    <lineage>
        <taxon>Bacteria</taxon>
        <taxon>Pseudomonadati</taxon>
        <taxon>Pseudomonadota</taxon>
        <taxon>Gammaproteobacteria</taxon>
        <taxon>Thiotrichales</taxon>
        <taxon>Thiotrichaceae</taxon>
        <taxon>Thiothrix</taxon>
    </lineage>
</organism>
<name>A0ABU6CTH2_9GAMM</name>
<dbReference type="InterPro" id="IPR001278">
    <property type="entry name" value="Arg-tRNA-ligase"/>
</dbReference>
<proteinExistence type="predicted"/>
<feature type="non-terminal residue" evidence="3">
    <location>
        <position position="136"/>
    </location>
</feature>